<dbReference type="Gene3D" id="3.30.1490.70">
    <property type="match status" value="1"/>
</dbReference>
<dbReference type="InterPro" id="IPR050326">
    <property type="entry name" value="NAD_dep_DNA_ligaseB"/>
</dbReference>
<dbReference type="SUPFAM" id="SSF56091">
    <property type="entry name" value="DNA ligase/mRNA capping enzyme, catalytic domain"/>
    <property type="match status" value="1"/>
</dbReference>
<dbReference type="GO" id="GO:0006281">
    <property type="term" value="P:DNA repair"/>
    <property type="evidence" value="ECO:0007669"/>
    <property type="project" value="UniProtKB-KW"/>
</dbReference>
<keyword evidence="5" id="KW-0235">DNA replication</keyword>
<feature type="active site" description="N6-AMP-lysine intermediate" evidence="8">
    <location>
        <position position="34"/>
    </location>
</feature>
<comment type="similarity">
    <text evidence="2">Belongs to the ATP-dependent DNA ligase family.</text>
</comment>
<dbReference type="GO" id="GO:0003910">
    <property type="term" value="F:DNA ligase (ATP) activity"/>
    <property type="evidence" value="ECO:0007669"/>
    <property type="project" value="InterPro"/>
</dbReference>
<dbReference type="Pfam" id="PF01068">
    <property type="entry name" value="DNA_ligase_A_M"/>
    <property type="match status" value="1"/>
</dbReference>
<dbReference type="Gene3D" id="2.40.50.140">
    <property type="entry name" value="Nucleic acid-binding proteins"/>
    <property type="match status" value="1"/>
</dbReference>
<evidence type="ECO:0000313" key="11">
    <source>
        <dbReference type="Proteomes" id="UP000246538"/>
    </source>
</evidence>
<keyword evidence="11" id="KW-1185">Reference proteome</keyword>
<evidence type="ECO:0000256" key="1">
    <source>
        <dbReference type="ARBA" id="ARBA00001968"/>
    </source>
</evidence>
<dbReference type="EMBL" id="MH059639">
    <property type="protein sequence ID" value="AWD92628.1"/>
    <property type="molecule type" value="Genomic_DNA"/>
</dbReference>
<evidence type="ECO:0000256" key="7">
    <source>
        <dbReference type="ARBA" id="ARBA00023204"/>
    </source>
</evidence>
<protein>
    <recommendedName>
        <fullName evidence="3">DNA ligase</fullName>
    </recommendedName>
</protein>
<dbReference type="GO" id="GO:0006260">
    <property type="term" value="P:DNA replication"/>
    <property type="evidence" value="ECO:0007669"/>
    <property type="project" value="UniProtKB-KW"/>
</dbReference>
<dbReference type="SUPFAM" id="SSF50249">
    <property type="entry name" value="Nucleic acid-binding proteins"/>
    <property type="match status" value="1"/>
</dbReference>
<dbReference type="Pfam" id="PF17879">
    <property type="entry name" value="DNA_ligase_C"/>
    <property type="match status" value="1"/>
</dbReference>
<dbReference type="GO" id="GO:0005524">
    <property type="term" value="F:ATP binding"/>
    <property type="evidence" value="ECO:0007669"/>
    <property type="project" value="InterPro"/>
</dbReference>
<organism evidence="10 11">
    <name type="scientific">Dickeya phage Ninurta</name>
    <dbReference type="NCBI Taxonomy" id="2163631"/>
    <lineage>
        <taxon>Viruses</taxon>
        <taxon>Duplodnaviria</taxon>
        <taxon>Heunggongvirae</taxon>
        <taxon>Uroviricota</taxon>
        <taxon>Caudoviricetes</taxon>
        <taxon>Autographivirales</taxon>
        <taxon>Autotranscriptaviridae</taxon>
        <taxon>Studiervirinae</taxon>
        <taxon>Ningirsuvirus</taxon>
        <taxon>Ningirsuvirus ninurta</taxon>
    </lineage>
</organism>
<evidence type="ECO:0000256" key="4">
    <source>
        <dbReference type="ARBA" id="ARBA00022598"/>
    </source>
</evidence>
<dbReference type="PROSITE" id="PS50160">
    <property type="entry name" value="DNA_LIGASE_A3"/>
    <property type="match status" value="1"/>
</dbReference>
<keyword evidence="6" id="KW-0227">DNA damage</keyword>
<dbReference type="InterPro" id="IPR012310">
    <property type="entry name" value="DNA_ligase_ATP-dep_cent"/>
</dbReference>
<dbReference type="PROSITE" id="PS00697">
    <property type="entry name" value="DNA_LIGASE_A1"/>
    <property type="match status" value="1"/>
</dbReference>
<evidence type="ECO:0000259" key="9">
    <source>
        <dbReference type="PROSITE" id="PS50160"/>
    </source>
</evidence>
<dbReference type="GO" id="GO:0003690">
    <property type="term" value="F:double-stranded DNA binding"/>
    <property type="evidence" value="ECO:0007669"/>
    <property type="project" value="InterPro"/>
</dbReference>
<dbReference type="InterPro" id="IPR012340">
    <property type="entry name" value="NA-bd_OB-fold"/>
</dbReference>
<evidence type="ECO:0000256" key="2">
    <source>
        <dbReference type="ARBA" id="ARBA00007572"/>
    </source>
</evidence>
<dbReference type="GeneID" id="54991626"/>
<dbReference type="PANTHER" id="PTHR47810:SF1">
    <property type="entry name" value="DNA LIGASE B"/>
    <property type="match status" value="1"/>
</dbReference>
<reference evidence="11" key="1">
    <citation type="submission" date="2018-03" db="EMBL/GenBank/DDBJ databases">
        <title>Phage therapy in agriculture - a green tech approach to combat plant pathogenic bacteria.</title>
        <authorList>
            <person name="Carstens A.B."/>
            <person name="Djurhuus A.M."/>
            <person name="Hansen L.H."/>
        </authorList>
    </citation>
    <scope>NUCLEOTIDE SEQUENCE [LARGE SCALE GENOMIC DNA]</scope>
</reference>
<dbReference type="GO" id="GO:0006310">
    <property type="term" value="P:DNA recombination"/>
    <property type="evidence" value="ECO:0007669"/>
    <property type="project" value="InterPro"/>
</dbReference>
<evidence type="ECO:0000313" key="10">
    <source>
        <dbReference type="EMBL" id="AWD92628.1"/>
    </source>
</evidence>
<feature type="domain" description="ATP-dependent DNA ligase family profile" evidence="9">
    <location>
        <begin position="150"/>
        <end position="249"/>
    </location>
</feature>
<dbReference type="InterPro" id="IPR041559">
    <property type="entry name" value="DNA_ligase_ATP-dep_T7_C"/>
</dbReference>
<dbReference type="RefSeq" id="YP_009801117.1">
    <property type="nucleotide sequence ID" value="NC_047964.1"/>
</dbReference>
<keyword evidence="4 10" id="KW-0436">Ligase</keyword>
<sequence>MINFKTKPHRAVGYVESSILKAAEAAGSLIAEIKYDGFRGNLVIDGKDEGYWAEFCTRESTEVPALTYLAGEHSERWGKLIRDDENPFKQGVMVDGELMVKGVNFQTGSGILRTKWLKDDNKQFHAGDFEVNAKTGKPKGKQLFQLRLDKLSVIVYDLIPLDVIKSGSDYDMPTVIRVEHAKLFVKLLRKHFPEIDWQSPESWDVYDLESLQALYEEQRALGHEGLIVKDPFAPYRRGKKTGMWKMKPENEIDGEIVGLVWGTEGKANEGKVIGFEVLLENGVVVNACGITKAQMDEFTYRTVESFTEDETSNPFKGWQCQVVFMETTPDGSLRHPSFHSFRGTEDNPTLKV</sequence>
<keyword evidence="7" id="KW-0234">DNA repair</keyword>
<comment type="cofactor">
    <cofactor evidence="1">
        <name>a divalent metal cation</name>
        <dbReference type="ChEBI" id="CHEBI:60240"/>
    </cofactor>
</comment>
<dbReference type="InterPro" id="IPR016059">
    <property type="entry name" value="DNA_ligase_ATP-dep_CS"/>
</dbReference>
<dbReference type="Proteomes" id="UP000246538">
    <property type="component" value="Segment"/>
</dbReference>
<dbReference type="PIRSF" id="PIRSF001600">
    <property type="entry name" value="DNA_ligase_phage_T3"/>
    <property type="match status" value="1"/>
</dbReference>
<proteinExistence type="inferred from homology"/>
<evidence type="ECO:0000256" key="3">
    <source>
        <dbReference type="ARBA" id="ARBA00013308"/>
    </source>
</evidence>
<dbReference type="InterPro" id="IPR016306">
    <property type="entry name" value="DNA_ligase_T7"/>
</dbReference>
<evidence type="ECO:0000256" key="8">
    <source>
        <dbReference type="PIRSR" id="PIRSR001600-50"/>
    </source>
</evidence>
<evidence type="ECO:0000256" key="5">
    <source>
        <dbReference type="ARBA" id="ARBA00022705"/>
    </source>
</evidence>
<dbReference type="KEGG" id="vg:54991626"/>
<dbReference type="Gene3D" id="3.30.470.30">
    <property type="entry name" value="DNA ligase/mRNA capping enzyme"/>
    <property type="match status" value="1"/>
</dbReference>
<dbReference type="PANTHER" id="PTHR47810">
    <property type="entry name" value="DNA LIGASE"/>
    <property type="match status" value="1"/>
</dbReference>
<accession>A0A2S1GTA3</accession>
<name>A0A2S1GTA3_9CAUD</name>
<evidence type="ECO:0000256" key="6">
    <source>
        <dbReference type="ARBA" id="ARBA00022763"/>
    </source>
</evidence>